<evidence type="ECO:0000313" key="13">
    <source>
        <dbReference type="Proteomes" id="UP000230002"/>
    </source>
</evidence>
<dbReference type="PROSITE" id="PS00518">
    <property type="entry name" value="ZF_RING_1"/>
    <property type="match status" value="1"/>
</dbReference>
<proteinExistence type="predicted"/>
<evidence type="ECO:0000256" key="10">
    <source>
        <dbReference type="SAM" id="MobiDB-lite"/>
    </source>
</evidence>
<keyword evidence="2" id="KW-0808">Transferase</keyword>
<evidence type="ECO:0000259" key="11">
    <source>
        <dbReference type="PROSITE" id="PS50089"/>
    </source>
</evidence>
<name>A0A2G8RLZ1_9APHY</name>
<dbReference type="InterPro" id="IPR052256">
    <property type="entry name" value="E3_ubiquitin-ligase_CHFR"/>
</dbReference>
<dbReference type="InterPro" id="IPR017907">
    <property type="entry name" value="Znf_RING_CS"/>
</dbReference>
<feature type="region of interest" description="Disordered" evidence="10">
    <location>
        <begin position="431"/>
        <end position="487"/>
    </location>
</feature>
<dbReference type="GO" id="GO:0004842">
    <property type="term" value="F:ubiquitin-protein transferase activity"/>
    <property type="evidence" value="ECO:0007669"/>
    <property type="project" value="TreeGrafter"/>
</dbReference>
<evidence type="ECO:0000256" key="5">
    <source>
        <dbReference type="ARBA" id="ARBA00022786"/>
    </source>
</evidence>
<feature type="compositionally biased region" description="Pro residues" evidence="10">
    <location>
        <begin position="434"/>
        <end position="450"/>
    </location>
</feature>
<dbReference type="GO" id="GO:0006511">
    <property type="term" value="P:ubiquitin-dependent protein catabolic process"/>
    <property type="evidence" value="ECO:0007669"/>
    <property type="project" value="TreeGrafter"/>
</dbReference>
<comment type="subcellular location">
    <subcellularLocation>
        <location evidence="1">Nucleus</location>
        <location evidence="1">PML body</location>
    </subcellularLocation>
</comment>
<dbReference type="PANTHER" id="PTHR16079">
    <property type="entry name" value="UBIQUITIN LIGASE PROTEIN CHFR"/>
    <property type="match status" value="1"/>
</dbReference>
<dbReference type="InterPro" id="IPR013083">
    <property type="entry name" value="Znf_RING/FYVE/PHD"/>
</dbReference>
<keyword evidence="4 9" id="KW-0863">Zinc-finger</keyword>
<comment type="caution">
    <text evidence="12">The sequence shown here is derived from an EMBL/GenBank/DDBJ whole genome shotgun (WGS) entry which is preliminary data.</text>
</comment>
<dbReference type="GO" id="GO:0005634">
    <property type="term" value="C:nucleus"/>
    <property type="evidence" value="ECO:0007669"/>
    <property type="project" value="TreeGrafter"/>
</dbReference>
<evidence type="ECO:0000256" key="4">
    <source>
        <dbReference type="ARBA" id="ARBA00022771"/>
    </source>
</evidence>
<evidence type="ECO:0000256" key="1">
    <source>
        <dbReference type="ARBA" id="ARBA00004322"/>
    </source>
</evidence>
<dbReference type="GO" id="GO:0008270">
    <property type="term" value="F:zinc ion binding"/>
    <property type="evidence" value="ECO:0007669"/>
    <property type="project" value="UniProtKB-KW"/>
</dbReference>
<dbReference type="EMBL" id="AYKW01000069">
    <property type="protein sequence ID" value="PIL22522.1"/>
    <property type="molecule type" value="Genomic_DNA"/>
</dbReference>
<dbReference type="InterPro" id="IPR040909">
    <property type="entry name" value="CHFR_Znf-CRD"/>
</dbReference>
<keyword evidence="5" id="KW-0833">Ubl conjugation pathway</keyword>
<dbReference type="STRING" id="1077348.A0A2G8RLZ1"/>
<keyword evidence="6" id="KW-0862">Zinc</keyword>
<dbReference type="PANTHER" id="PTHR16079:SF4">
    <property type="entry name" value="E3 UBIQUITIN-PROTEIN LIGASE CHFR"/>
    <property type="match status" value="1"/>
</dbReference>
<feature type="domain" description="RING-type" evidence="11">
    <location>
        <begin position="91"/>
        <end position="131"/>
    </location>
</feature>
<dbReference type="GO" id="GO:0016567">
    <property type="term" value="P:protein ubiquitination"/>
    <property type="evidence" value="ECO:0007669"/>
    <property type="project" value="TreeGrafter"/>
</dbReference>
<dbReference type="Pfam" id="PF17979">
    <property type="entry name" value="zf-CRD"/>
    <property type="match status" value="1"/>
</dbReference>
<dbReference type="Gene3D" id="3.30.40.10">
    <property type="entry name" value="Zinc/RING finger domain, C3HC4 (zinc finger)"/>
    <property type="match status" value="1"/>
</dbReference>
<evidence type="ECO:0000256" key="6">
    <source>
        <dbReference type="ARBA" id="ARBA00022833"/>
    </source>
</evidence>
<keyword evidence="13" id="KW-1185">Reference proteome</keyword>
<keyword evidence="8" id="KW-0131">Cell cycle</keyword>
<reference evidence="12 13" key="1">
    <citation type="journal article" date="2015" name="Sci. Rep.">
        <title>Chromosome-level genome map provides insights into diverse defense mechanisms in the medicinal fungus Ganoderma sinense.</title>
        <authorList>
            <person name="Zhu Y."/>
            <person name="Xu J."/>
            <person name="Sun C."/>
            <person name="Zhou S."/>
            <person name="Xu H."/>
            <person name="Nelson D.R."/>
            <person name="Qian J."/>
            <person name="Song J."/>
            <person name="Luo H."/>
            <person name="Xiang L."/>
            <person name="Li Y."/>
            <person name="Xu Z."/>
            <person name="Ji A."/>
            <person name="Wang L."/>
            <person name="Lu S."/>
            <person name="Hayward A."/>
            <person name="Sun W."/>
            <person name="Li X."/>
            <person name="Schwartz D.C."/>
            <person name="Wang Y."/>
            <person name="Chen S."/>
        </authorList>
    </citation>
    <scope>NUCLEOTIDE SEQUENCE [LARGE SCALE GENOMIC DNA]</scope>
    <source>
        <strain evidence="12 13">ZZ0214-1</strain>
    </source>
</reference>
<protein>
    <recommendedName>
        <fullName evidence="11">RING-type domain-containing protein</fullName>
    </recommendedName>
</protein>
<evidence type="ECO:0000256" key="8">
    <source>
        <dbReference type="ARBA" id="ARBA00023306"/>
    </source>
</evidence>
<feature type="compositionally biased region" description="Basic and acidic residues" evidence="10">
    <location>
        <begin position="54"/>
        <end position="71"/>
    </location>
</feature>
<gene>
    <name evidence="12" type="ORF">GSI_15211</name>
</gene>
<dbReference type="InterPro" id="IPR001841">
    <property type="entry name" value="Znf_RING"/>
</dbReference>
<dbReference type="SUPFAM" id="SSF57850">
    <property type="entry name" value="RING/U-box"/>
    <property type="match status" value="1"/>
</dbReference>
<organism evidence="12 13">
    <name type="scientific">Ganoderma sinense ZZ0214-1</name>
    <dbReference type="NCBI Taxonomy" id="1077348"/>
    <lineage>
        <taxon>Eukaryota</taxon>
        <taxon>Fungi</taxon>
        <taxon>Dikarya</taxon>
        <taxon>Basidiomycota</taxon>
        <taxon>Agaricomycotina</taxon>
        <taxon>Agaricomycetes</taxon>
        <taxon>Polyporales</taxon>
        <taxon>Polyporaceae</taxon>
        <taxon>Ganoderma</taxon>
    </lineage>
</organism>
<evidence type="ECO:0000256" key="7">
    <source>
        <dbReference type="ARBA" id="ARBA00023242"/>
    </source>
</evidence>
<keyword evidence="7" id="KW-0539">Nucleus</keyword>
<dbReference type="OrthoDB" id="1305878at2759"/>
<evidence type="ECO:0000256" key="9">
    <source>
        <dbReference type="PROSITE-ProRule" id="PRU00175"/>
    </source>
</evidence>
<sequence>MDRPPPDPALPQHRARSGPIALTVPVQVQEASASATAPLKRSASEAFEDASDGEATHKKLKDSDGDAKGEDGGPNPDGATLADSLEEELQCGCCSAIVYRPVVVNPCQHFFCGSCITLWIKNGGTSCPACRTLSTSVSFSRPLQKVVDTLIRYAPDKARSVSERMQADALYHPGVHLRIPSPREASPEPALPSANSIYVRPCPNCLQGNQWGWRCPQPIVDPDADPNNAWLADDGNPPGHGVCGNCENILALQAPTTTRCDFCQVSFCGINVPQRCVACPLESQQPQGFSDIGDLIQSGEVYECFDGNTVEVDLMLDYLGAQGLSPKHIYKEIVQHIQNQPRQFALLIEQEMFMDVHPVASGIDPDPRAPRRRICRVCAAEILLFGLREWWVRERKKGFLEPHVLARPDCPDGSQCPRQKSHAHAKEFNHIIAPPDPQPAPEHAPQPVPTREPIMRSSPDFPPPAPAVPQSVQEPPREPRAGPSTIAAVGPISRRLLPLMDDLPPPASFLPFLVAPAEYPVDLPEFGAAPSSQDFRDEVDALL</sequence>
<evidence type="ECO:0000256" key="2">
    <source>
        <dbReference type="ARBA" id="ARBA00022679"/>
    </source>
</evidence>
<accession>A0A2G8RLZ1</accession>
<dbReference type="PROSITE" id="PS50089">
    <property type="entry name" value="ZF_RING_2"/>
    <property type="match status" value="1"/>
</dbReference>
<dbReference type="Proteomes" id="UP000230002">
    <property type="component" value="Unassembled WGS sequence"/>
</dbReference>
<dbReference type="AlphaFoldDB" id="A0A2G8RLZ1"/>
<dbReference type="Pfam" id="PF13923">
    <property type="entry name" value="zf-C3HC4_2"/>
    <property type="match status" value="1"/>
</dbReference>
<evidence type="ECO:0000313" key="12">
    <source>
        <dbReference type="EMBL" id="PIL22522.1"/>
    </source>
</evidence>
<keyword evidence="3" id="KW-0479">Metal-binding</keyword>
<feature type="region of interest" description="Disordered" evidence="10">
    <location>
        <begin position="1"/>
        <end position="81"/>
    </location>
</feature>
<evidence type="ECO:0000256" key="3">
    <source>
        <dbReference type="ARBA" id="ARBA00022723"/>
    </source>
</evidence>